<gene>
    <name evidence="2" type="ORF">CN980_31730</name>
</gene>
<proteinExistence type="predicted"/>
<reference evidence="2 3" key="1">
    <citation type="submission" date="2017-09" db="EMBL/GenBank/DDBJ databases">
        <title>Large-scale bioinformatics analysis of Bacillus genomes uncovers conserved roles of natural products in bacterial physiology.</title>
        <authorList>
            <consortium name="Agbiome Team Llc"/>
            <person name="Bleich R.M."/>
            <person name="Grubbs K.J."/>
            <person name="Santa Maria K.C."/>
            <person name="Allen S.E."/>
            <person name="Farag S."/>
            <person name="Shank E.A."/>
            <person name="Bowers A."/>
        </authorList>
    </citation>
    <scope>NUCLEOTIDE SEQUENCE [LARGE SCALE GENOMIC DNA]</scope>
    <source>
        <strain evidence="2 3">AFS049141</strain>
    </source>
</reference>
<dbReference type="PANTHER" id="PTHR41775:SF1">
    <property type="entry name" value="PEPTIDASE M6-LIKE DOMAIN-CONTAINING PROTEIN"/>
    <property type="match status" value="1"/>
</dbReference>
<dbReference type="AlphaFoldDB" id="A0A9X7C519"/>
<comment type="caution">
    <text evidence="2">The sequence shown here is derived from an EMBL/GenBank/DDBJ whole genome shotgun (WGS) entry which is preliminary data.</text>
</comment>
<dbReference type="Pfam" id="PF05547">
    <property type="entry name" value="Peptidase_M6"/>
    <property type="match status" value="1"/>
</dbReference>
<dbReference type="SUPFAM" id="SSF55486">
    <property type="entry name" value="Metalloproteases ('zincins'), catalytic domain"/>
    <property type="match status" value="1"/>
</dbReference>
<dbReference type="PROSITE" id="PS50022">
    <property type="entry name" value="FA58C_3"/>
    <property type="match status" value="1"/>
</dbReference>
<dbReference type="EMBL" id="NUIQ01000405">
    <property type="protein sequence ID" value="PGO56419.1"/>
    <property type="molecule type" value="Genomic_DNA"/>
</dbReference>
<dbReference type="InterPro" id="IPR000421">
    <property type="entry name" value="FA58C"/>
</dbReference>
<dbReference type="SUPFAM" id="SSF49785">
    <property type="entry name" value="Galactose-binding domain-like"/>
    <property type="match status" value="1"/>
</dbReference>
<feature type="domain" description="F5/8 type C" evidence="1">
    <location>
        <begin position="505"/>
        <end position="656"/>
    </location>
</feature>
<evidence type="ECO:0000313" key="3">
    <source>
        <dbReference type="Proteomes" id="UP000223834"/>
    </source>
</evidence>
<dbReference type="InterPro" id="IPR008979">
    <property type="entry name" value="Galactose-bd-like_sf"/>
</dbReference>
<evidence type="ECO:0000313" key="2">
    <source>
        <dbReference type="EMBL" id="PGO56419.1"/>
    </source>
</evidence>
<protein>
    <submittedName>
        <fullName evidence="2">Metalloprotease</fullName>
    </submittedName>
</protein>
<dbReference type="GO" id="GO:0006508">
    <property type="term" value="P:proteolysis"/>
    <property type="evidence" value="ECO:0007669"/>
    <property type="project" value="InterPro"/>
</dbReference>
<keyword evidence="2" id="KW-0645">Protease</keyword>
<organism evidence="2 3">
    <name type="scientific">Bacillus cereus</name>
    <dbReference type="NCBI Taxonomy" id="1396"/>
    <lineage>
        <taxon>Bacteria</taxon>
        <taxon>Bacillati</taxon>
        <taxon>Bacillota</taxon>
        <taxon>Bacilli</taxon>
        <taxon>Bacillales</taxon>
        <taxon>Bacillaceae</taxon>
        <taxon>Bacillus</taxon>
        <taxon>Bacillus cereus group</taxon>
    </lineage>
</organism>
<dbReference type="PANTHER" id="PTHR41775">
    <property type="entry name" value="SECRETED PROTEIN-RELATED"/>
    <property type="match status" value="1"/>
</dbReference>
<keyword evidence="2" id="KW-0482">Metalloprotease</keyword>
<dbReference type="PIRSF" id="PIRSF036597">
    <property type="entry name" value="Protse_InhA_rel"/>
    <property type="match status" value="1"/>
</dbReference>
<dbReference type="GO" id="GO:0008237">
    <property type="term" value="F:metallopeptidase activity"/>
    <property type="evidence" value="ECO:0007669"/>
    <property type="project" value="UniProtKB-KW"/>
</dbReference>
<accession>A0A9X7C519</accession>
<dbReference type="InterPro" id="IPR012045">
    <property type="entry name" value="Pept_M6_InhA-rel"/>
</dbReference>
<dbReference type="Gene3D" id="2.60.120.260">
    <property type="entry name" value="Galactose-binding domain-like"/>
    <property type="match status" value="1"/>
</dbReference>
<sequence length="658" mass="73098">MFMQRILKFLFLFMFVFSLICVLYVQTNAFAAPAYEGVVKMKQPSGETFEGTLHGDEWFHWVSTKDGDILLQDQKGYWNYAELTSDELISTGTKYKIDKKPSMALNEDNLNKWIKKYNPQVKKKQVHMNKLQKESPKNIDGTVTPVVGTKKLLVLLIGFTDVNIAYNDNDWSNKFFSTNQKSVKNYYNEVSNGKVQITPAPETYGTQNDGVVKVKLDYAHPSTSGKSMGTVITDALAKADSQVNFASLDTNNDQVIDSKDGFYIVSFLAGNEQAAPGAPLPYIWAHQSYAPNTNHDGVTVSGMYTAQGEKQYGHMATIGIPAHELGHSFGLPDLYGDNNRVGSLSIMGNGSWNSLQGEDYGATPGHMDAWSKVKLGFVTPNVVNTTNNFTLNAIPNNYNVLKIPLKDNTYFLVENRAKVGYDASLPTNSGGIAVWHIDESMNNNSSDPHPFIDIEQSVSEYQDPFYYTNQNHAATFGPDTNPNSNTYTGEKSGVTITTTSTSNSAMNVAVTTKEASLIPQTNWTLKYVDSYNWYNLGTYAFDGNKDTFWHTNWSPVAPMPHEIRIDLGATYNLSKFSYLPRQDGQINGTIKDYEFYVSSDGVNWGTAVSIGAFANNISLKEVSFVNKTGRYIKLRALSEVNNNPWTSAAEINVFGVVQ</sequence>
<dbReference type="NCBIfam" id="TIGR03296">
    <property type="entry name" value="M6dom_TIGR03296"/>
    <property type="match status" value="1"/>
</dbReference>
<evidence type="ECO:0000259" key="1">
    <source>
        <dbReference type="PROSITE" id="PS50022"/>
    </source>
</evidence>
<dbReference type="InterPro" id="IPR008757">
    <property type="entry name" value="Peptidase_M6-like_domain"/>
</dbReference>
<keyword evidence="2" id="KW-0378">Hydrolase</keyword>
<dbReference type="Pfam" id="PF00754">
    <property type="entry name" value="F5_F8_type_C"/>
    <property type="match status" value="1"/>
</dbReference>
<name>A0A9X7C519_BACCE</name>
<dbReference type="Proteomes" id="UP000223834">
    <property type="component" value="Unassembled WGS sequence"/>
</dbReference>